<evidence type="ECO:0000313" key="2">
    <source>
        <dbReference type="EMBL" id="AWP11539.1"/>
    </source>
</evidence>
<proteinExistence type="predicted"/>
<protein>
    <submittedName>
        <fullName evidence="2">Uncharacterized protein</fullName>
    </submittedName>
</protein>
<evidence type="ECO:0000313" key="3">
    <source>
        <dbReference type="Proteomes" id="UP000246464"/>
    </source>
</evidence>
<feature type="non-terminal residue" evidence="2">
    <location>
        <position position="52"/>
    </location>
</feature>
<gene>
    <name evidence="2" type="ORF">SMAX5B_000954</name>
</gene>
<accession>A0A2U9C7F8</accession>
<feature type="non-terminal residue" evidence="2">
    <location>
        <position position="1"/>
    </location>
</feature>
<reference evidence="2 3" key="1">
    <citation type="submission" date="2017-12" db="EMBL/GenBank/DDBJ databases">
        <title>Integrating genomic resources of turbot (Scophthalmus maximus) in depth evaluation of genetic and physical mapping variation across individuals.</title>
        <authorList>
            <person name="Martinez P."/>
        </authorList>
    </citation>
    <scope>NUCLEOTIDE SEQUENCE [LARGE SCALE GENOMIC DNA]</scope>
</reference>
<dbReference type="AlphaFoldDB" id="A0A2U9C7F8"/>
<dbReference type="Proteomes" id="UP000246464">
    <property type="component" value="Chromosome 12"/>
</dbReference>
<name>A0A2U9C7F8_SCOMX</name>
<keyword evidence="3" id="KW-1185">Reference proteome</keyword>
<feature type="compositionally biased region" description="Basic and acidic residues" evidence="1">
    <location>
        <begin position="1"/>
        <end position="10"/>
    </location>
</feature>
<evidence type="ECO:0000256" key="1">
    <source>
        <dbReference type="SAM" id="MobiDB-lite"/>
    </source>
</evidence>
<dbReference type="EMBL" id="CP026254">
    <property type="protein sequence ID" value="AWP11539.1"/>
    <property type="molecule type" value="Genomic_DNA"/>
</dbReference>
<sequence length="52" mass="5418">TCAWADRETASDSGLGSMMTGDWGSTASEDAHTPRGGIVKMCQFTPPPAHPP</sequence>
<organism evidence="2 3">
    <name type="scientific">Scophthalmus maximus</name>
    <name type="common">Turbot</name>
    <name type="synonym">Psetta maxima</name>
    <dbReference type="NCBI Taxonomy" id="52904"/>
    <lineage>
        <taxon>Eukaryota</taxon>
        <taxon>Metazoa</taxon>
        <taxon>Chordata</taxon>
        <taxon>Craniata</taxon>
        <taxon>Vertebrata</taxon>
        <taxon>Euteleostomi</taxon>
        <taxon>Actinopterygii</taxon>
        <taxon>Neopterygii</taxon>
        <taxon>Teleostei</taxon>
        <taxon>Neoteleostei</taxon>
        <taxon>Acanthomorphata</taxon>
        <taxon>Carangaria</taxon>
        <taxon>Pleuronectiformes</taxon>
        <taxon>Pleuronectoidei</taxon>
        <taxon>Scophthalmidae</taxon>
        <taxon>Scophthalmus</taxon>
    </lineage>
</organism>
<feature type="region of interest" description="Disordered" evidence="1">
    <location>
        <begin position="1"/>
        <end position="35"/>
    </location>
</feature>